<dbReference type="Gene3D" id="1.10.10.10">
    <property type="entry name" value="Winged helix-like DNA-binding domain superfamily/Winged helix DNA-binding domain"/>
    <property type="match status" value="2"/>
</dbReference>
<dbReference type="EMBL" id="PYGE01000004">
    <property type="protein sequence ID" value="PSL05284.1"/>
    <property type="molecule type" value="Genomic_DNA"/>
</dbReference>
<dbReference type="GO" id="GO:0000160">
    <property type="term" value="P:phosphorelay signal transduction system"/>
    <property type="evidence" value="ECO:0007669"/>
    <property type="project" value="InterPro"/>
</dbReference>
<evidence type="ECO:0000256" key="3">
    <source>
        <dbReference type="ARBA" id="ARBA00023125"/>
    </source>
</evidence>
<dbReference type="Proteomes" id="UP000243528">
    <property type="component" value="Unassembled WGS sequence"/>
</dbReference>
<dbReference type="InterPro" id="IPR051677">
    <property type="entry name" value="AfsR-DnrI-RedD_regulator"/>
</dbReference>
<sequence length="958" mass="103775">MGAPDVEVALLGPPEVRRDGVAVTLPPGRPTVILAALALRGGVTAAVDELVQVLWPDAEPRRPRATIQTHVTRLRAVLGREVVRAAGDGYRLDLPASSIDLVRFRELVGRGPDTSDPAAELRRIEQALALWRGEPLSGLTPDALTREVAPLLVEELLAATERRNALVLQLGHVDEEFVPSVRRLLAVHPWRERLWGQLMLALYRQGRRGDALAAYHELAGVLREELGIDPSAELADLHGRILASDQELLVEQVPATPAAGAVPSQLPRPVADFVGREDETKLLLDGLTPGPSWVRVGVISGPGGSGKTSLALRVAHLLRETHPDGQLFAELHGSGDAVEPGDVLADFLRALGFSAAEVPATVDERSAMFRSACAGRQLVVVLDDARDPAQIGPLLPAADGCAVLVTSRPQLGVVPADVRIDLELLPDHAAHDLLTGIVGAERLAAEPDATGVVVGSCQGSPLALRIAGGRLASRPSWPIGHLADQLSGSGRLDALEIGDLSVRATLAASVQALRPDDAARLRLLAAQPGGEVDVESAAVVWDVTQPEARACLERLVDVRLIDSGAPDQYRWHDLVDDYLRAESAPDEIAPARRRLIRYFLRSVHNTWPLVRQGGEPAESASWFPHDVTGRDFADRDEVHAWLNARWVTVTALGRLGLRAQGRAEVDEAAALLLAMGRSGYECCRDTRIEGTARAVLEGPAPSDRTLVARAWHGLALALGDQRRHREALEAGTQGLAVRRELGDRYGEVIMLHNMAVWHELDRRYDEAAELFEQCAAADDVLSPQLRSRCRRNLAHVQISTGRIDEARRNIERAWAESDEHLDVDHYDHAIVLGQLCREAGRVEEAVEHYDRAVEQAGRIGSASLRAASLTQAARARRLAGRDGAEQVAQALAFAREARSSDAEAEALVEHGHARAARGAVTDAAEDWRRALRLYESLRSVEVDHVRELLSTTEAAERT</sequence>
<dbReference type="SMART" id="SM00862">
    <property type="entry name" value="Trans_reg_C"/>
    <property type="match status" value="1"/>
</dbReference>
<keyword evidence="8" id="KW-1185">Reference proteome</keyword>
<dbReference type="RefSeq" id="WP_165358464.1">
    <property type="nucleotide sequence ID" value="NZ_ML142899.1"/>
</dbReference>
<dbReference type="Gene3D" id="3.40.50.300">
    <property type="entry name" value="P-loop containing nucleotide triphosphate hydrolases"/>
    <property type="match status" value="1"/>
</dbReference>
<evidence type="ECO:0000259" key="6">
    <source>
        <dbReference type="PROSITE" id="PS51755"/>
    </source>
</evidence>
<dbReference type="CDD" id="cd15831">
    <property type="entry name" value="BTAD"/>
    <property type="match status" value="1"/>
</dbReference>
<evidence type="ECO:0000256" key="4">
    <source>
        <dbReference type="ARBA" id="ARBA00023163"/>
    </source>
</evidence>
<comment type="caution">
    <text evidence="7">The sequence shown here is derived from an EMBL/GenBank/DDBJ whole genome shotgun (WGS) entry which is preliminary data.</text>
</comment>
<dbReference type="InterPro" id="IPR001867">
    <property type="entry name" value="OmpR/PhoB-type_DNA-bd"/>
</dbReference>
<accession>A0A2P8E732</accession>
<evidence type="ECO:0000256" key="2">
    <source>
        <dbReference type="ARBA" id="ARBA00023015"/>
    </source>
</evidence>
<dbReference type="PANTHER" id="PTHR35807">
    <property type="entry name" value="TRANSCRIPTIONAL REGULATOR REDD-RELATED"/>
    <property type="match status" value="1"/>
</dbReference>
<dbReference type="SUPFAM" id="SSF52540">
    <property type="entry name" value="P-loop containing nucleoside triphosphate hydrolases"/>
    <property type="match status" value="1"/>
</dbReference>
<proteinExistence type="inferred from homology"/>
<dbReference type="Pfam" id="PF00931">
    <property type="entry name" value="NB-ARC"/>
    <property type="match status" value="1"/>
</dbReference>
<dbReference type="AlphaFoldDB" id="A0A2P8E732"/>
<feature type="DNA-binding region" description="OmpR/PhoB-type" evidence="5">
    <location>
        <begin position="1"/>
        <end position="94"/>
    </location>
</feature>
<dbReference type="SMART" id="SM00028">
    <property type="entry name" value="TPR"/>
    <property type="match status" value="6"/>
</dbReference>
<dbReference type="GO" id="GO:0003677">
    <property type="term" value="F:DNA binding"/>
    <property type="evidence" value="ECO:0007669"/>
    <property type="project" value="UniProtKB-UniRule"/>
</dbReference>
<dbReference type="InterPro" id="IPR005158">
    <property type="entry name" value="BTAD"/>
</dbReference>
<evidence type="ECO:0000256" key="1">
    <source>
        <dbReference type="ARBA" id="ARBA00005820"/>
    </source>
</evidence>
<evidence type="ECO:0000313" key="8">
    <source>
        <dbReference type="Proteomes" id="UP000243528"/>
    </source>
</evidence>
<dbReference type="PANTHER" id="PTHR35807:SF1">
    <property type="entry name" value="TRANSCRIPTIONAL REGULATOR REDD"/>
    <property type="match status" value="1"/>
</dbReference>
<comment type="similarity">
    <text evidence="1">Belongs to the AfsR/DnrI/RedD regulatory family.</text>
</comment>
<protein>
    <submittedName>
        <fullName evidence="7">DNA-binding SARP family transcriptional activator</fullName>
    </submittedName>
</protein>
<dbReference type="Pfam" id="PF03704">
    <property type="entry name" value="BTAD"/>
    <property type="match status" value="1"/>
</dbReference>
<reference evidence="7 8" key="1">
    <citation type="submission" date="2018-03" db="EMBL/GenBank/DDBJ databases">
        <title>Genomic Encyclopedia of Archaeal and Bacterial Type Strains, Phase II (KMG-II): from individual species to whole genera.</title>
        <authorList>
            <person name="Goeker M."/>
        </authorList>
    </citation>
    <scope>NUCLEOTIDE SEQUENCE [LARGE SCALE GENOMIC DNA]</scope>
    <source>
        <strain evidence="7 8">DSM 45211</strain>
    </source>
</reference>
<feature type="domain" description="OmpR/PhoB-type" evidence="6">
    <location>
        <begin position="1"/>
        <end position="94"/>
    </location>
</feature>
<dbReference type="Gene3D" id="1.25.40.10">
    <property type="entry name" value="Tetratricopeptide repeat domain"/>
    <property type="match status" value="3"/>
</dbReference>
<dbReference type="PROSITE" id="PS51755">
    <property type="entry name" value="OMPR_PHOB"/>
    <property type="match status" value="1"/>
</dbReference>
<dbReference type="GO" id="GO:0043531">
    <property type="term" value="F:ADP binding"/>
    <property type="evidence" value="ECO:0007669"/>
    <property type="project" value="InterPro"/>
</dbReference>
<dbReference type="InterPro" id="IPR019734">
    <property type="entry name" value="TPR_rpt"/>
</dbReference>
<dbReference type="SUPFAM" id="SSF46894">
    <property type="entry name" value="C-terminal effector domain of the bipartite response regulators"/>
    <property type="match status" value="1"/>
</dbReference>
<gene>
    <name evidence="7" type="ORF">CLV30_104150</name>
</gene>
<keyword evidence="3 5" id="KW-0238">DNA-binding</keyword>
<keyword evidence="2" id="KW-0805">Transcription regulation</keyword>
<dbReference type="InterPro" id="IPR011990">
    <property type="entry name" value="TPR-like_helical_dom_sf"/>
</dbReference>
<dbReference type="InterPro" id="IPR027417">
    <property type="entry name" value="P-loop_NTPase"/>
</dbReference>
<dbReference type="InterPro" id="IPR002182">
    <property type="entry name" value="NB-ARC"/>
</dbReference>
<name>A0A2P8E732_9ACTN</name>
<dbReference type="PRINTS" id="PR00364">
    <property type="entry name" value="DISEASERSIST"/>
</dbReference>
<keyword evidence="4" id="KW-0804">Transcription</keyword>
<dbReference type="SMART" id="SM01043">
    <property type="entry name" value="BTAD"/>
    <property type="match status" value="1"/>
</dbReference>
<dbReference type="Pfam" id="PF13424">
    <property type="entry name" value="TPR_12"/>
    <property type="match status" value="1"/>
</dbReference>
<dbReference type="InterPro" id="IPR016032">
    <property type="entry name" value="Sig_transdc_resp-reg_C-effctor"/>
</dbReference>
<dbReference type="SUPFAM" id="SSF48452">
    <property type="entry name" value="TPR-like"/>
    <property type="match status" value="2"/>
</dbReference>
<evidence type="ECO:0000313" key="7">
    <source>
        <dbReference type="EMBL" id="PSL05284.1"/>
    </source>
</evidence>
<organism evidence="7 8">
    <name type="scientific">Haloactinopolyspora alba</name>
    <dbReference type="NCBI Taxonomy" id="648780"/>
    <lineage>
        <taxon>Bacteria</taxon>
        <taxon>Bacillati</taxon>
        <taxon>Actinomycetota</taxon>
        <taxon>Actinomycetes</taxon>
        <taxon>Jiangellales</taxon>
        <taxon>Jiangellaceae</taxon>
        <taxon>Haloactinopolyspora</taxon>
    </lineage>
</organism>
<dbReference type="InterPro" id="IPR036388">
    <property type="entry name" value="WH-like_DNA-bd_sf"/>
</dbReference>
<evidence type="ECO:0000256" key="5">
    <source>
        <dbReference type="PROSITE-ProRule" id="PRU01091"/>
    </source>
</evidence>
<dbReference type="GO" id="GO:0006355">
    <property type="term" value="P:regulation of DNA-templated transcription"/>
    <property type="evidence" value="ECO:0007669"/>
    <property type="project" value="InterPro"/>
</dbReference>